<comment type="caution">
    <text evidence="1">The sequence shown here is derived from an EMBL/GenBank/DDBJ whole genome shotgun (WGS) entry which is preliminary data.</text>
</comment>
<dbReference type="Proteomes" id="UP000012062">
    <property type="component" value="Unassembled WGS sequence"/>
</dbReference>
<organism evidence="1 2">
    <name type="scientific">Mesorhizobium metallidurans STM 2683</name>
    <dbReference type="NCBI Taxonomy" id="1297569"/>
    <lineage>
        <taxon>Bacteria</taxon>
        <taxon>Pseudomonadati</taxon>
        <taxon>Pseudomonadota</taxon>
        <taxon>Alphaproteobacteria</taxon>
        <taxon>Hyphomicrobiales</taxon>
        <taxon>Phyllobacteriaceae</taxon>
        <taxon>Mesorhizobium</taxon>
    </lineage>
</organism>
<dbReference type="STRING" id="1297569.MESS2_1370008"/>
<gene>
    <name evidence="1" type="ORF">MESS2_1370008</name>
</gene>
<dbReference type="EMBL" id="CAUM01000043">
    <property type="protein sequence ID" value="CCV04711.1"/>
    <property type="molecule type" value="Genomic_DNA"/>
</dbReference>
<sequence>MTLPPIRDKTMHHDTVSAIQCERRLAGNTVLEQLAPDDRALVQGD</sequence>
<dbReference type="RefSeq" id="WP_008873683.1">
    <property type="nucleotide sequence ID" value="NZ_CAUM01000043.1"/>
</dbReference>
<proteinExistence type="predicted"/>
<accession>M5EYR1</accession>
<protein>
    <submittedName>
        <fullName evidence="1">Uncharacterized protein</fullName>
    </submittedName>
</protein>
<evidence type="ECO:0000313" key="1">
    <source>
        <dbReference type="EMBL" id="CCV04711.1"/>
    </source>
</evidence>
<name>M5EYR1_9HYPH</name>
<reference evidence="1 2" key="1">
    <citation type="submission" date="2013-02" db="EMBL/GenBank/DDBJ databases">
        <authorList>
            <person name="Genoscope - CEA"/>
        </authorList>
    </citation>
    <scope>NUCLEOTIDE SEQUENCE [LARGE SCALE GENOMIC DNA]</scope>
    <source>
        <strain evidence="1 2">STM 2683</strain>
    </source>
</reference>
<keyword evidence="2" id="KW-1185">Reference proteome</keyword>
<dbReference type="AlphaFoldDB" id="M5EYR1"/>
<evidence type="ECO:0000313" key="2">
    <source>
        <dbReference type="Proteomes" id="UP000012062"/>
    </source>
</evidence>